<feature type="domain" description="Peptidase M12A" evidence="3">
    <location>
        <begin position="108"/>
        <end position="296"/>
    </location>
</feature>
<dbReference type="InterPro" id="IPR034035">
    <property type="entry name" value="Astacin-like_dom"/>
</dbReference>
<feature type="active site" evidence="1">
    <location>
        <position position="193"/>
    </location>
</feature>
<keyword evidence="1" id="KW-0479">Metal-binding</keyword>
<dbReference type="InterPro" id="IPR001506">
    <property type="entry name" value="Peptidase_M12A"/>
</dbReference>
<dbReference type="AlphaFoldDB" id="A0A512RLT3"/>
<dbReference type="InterPro" id="IPR024079">
    <property type="entry name" value="MetalloPept_cat_dom_sf"/>
</dbReference>
<dbReference type="Pfam" id="PF01400">
    <property type="entry name" value="Astacin"/>
    <property type="match status" value="1"/>
</dbReference>
<dbReference type="Gene3D" id="3.40.390.10">
    <property type="entry name" value="Collagenase (Catalytic Domain)"/>
    <property type="match status" value="1"/>
</dbReference>
<dbReference type="PANTHER" id="PTHR10127:SF850">
    <property type="entry name" value="METALLOENDOPEPTIDASE"/>
    <property type="match status" value="1"/>
</dbReference>
<gene>
    <name evidence="4" type="ORF">CCY01nite_29310</name>
</gene>
<keyword evidence="2" id="KW-0732">Signal</keyword>
<dbReference type="SMART" id="SM00235">
    <property type="entry name" value="ZnMc"/>
    <property type="match status" value="1"/>
</dbReference>
<keyword evidence="1" id="KW-0378">Hydrolase</keyword>
<accession>A0A512RLT3</accession>
<dbReference type="PRINTS" id="PR00480">
    <property type="entry name" value="ASTACIN"/>
</dbReference>
<evidence type="ECO:0000256" key="2">
    <source>
        <dbReference type="SAM" id="SignalP"/>
    </source>
</evidence>
<comment type="caution">
    <text evidence="1">Lacks conserved residue(s) required for the propagation of feature annotation.</text>
</comment>
<dbReference type="PROSITE" id="PS51257">
    <property type="entry name" value="PROKAR_LIPOPROTEIN"/>
    <property type="match status" value="1"/>
</dbReference>
<organism evidence="4 5">
    <name type="scientific">Chitinophaga cymbidii</name>
    <dbReference type="NCBI Taxonomy" id="1096750"/>
    <lineage>
        <taxon>Bacteria</taxon>
        <taxon>Pseudomonadati</taxon>
        <taxon>Bacteroidota</taxon>
        <taxon>Chitinophagia</taxon>
        <taxon>Chitinophagales</taxon>
        <taxon>Chitinophagaceae</taxon>
        <taxon>Chitinophaga</taxon>
    </lineage>
</organism>
<comment type="caution">
    <text evidence="4">The sequence shown here is derived from an EMBL/GenBank/DDBJ whole genome shotgun (WGS) entry which is preliminary data.</text>
</comment>
<feature type="binding site" evidence="1">
    <location>
        <position position="202"/>
    </location>
    <ligand>
        <name>Zn(2+)</name>
        <dbReference type="ChEBI" id="CHEBI:29105"/>
        <note>catalytic</note>
    </ligand>
</feature>
<keyword evidence="1" id="KW-0862">Zinc</keyword>
<feature type="binding site" evidence="1">
    <location>
        <position position="196"/>
    </location>
    <ligand>
        <name>Zn(2+)</name>
        <dbReference type="ChEBI" id="CHEBI:29105"/>
        <note>catalytic</note>
    </ligand>
</feature>
<comment type="cofactor">
    <cofactor evidence="1">
        <name>Zn(2+)</name>
        <dbReference type="ChEBI" id="CHEBI:29105"/>
    </cofactor>
    <text evidence="1">Binds 1 zinc ion per subunit.</text>
</comment>
<proteinExistence type="predicted"/>
<dbReference type="PROSITE" id="PS51864">
    <property type="entry name" value="ASTACIN"/>
    <property type="match status" value="1"/>
</dbReference>
<dbReference type="RefSeq" id="WP_146863114.1">
    <property type="nucleotide sequence ID" value="NZ_BKAU01000002.1"/>
</dbReference>
<dbReference type="CDD" id="cd04280">
    <property type="entry name" value="ZnMc_astacin_like"/>
    <property type="match status" value="1"/>
</dbReference>
<evidence type="ECO:0000313" key="5">
    <source>
        <dbReference type="Proteomes" id="UP000321436"/>
    </source>
</evidence>
<evidence type="ECO:0000256" key="1">
    <source>
        <dbReference type="PROSITE-ProRule" id="PRU01211"/>
    </source>
</evidence>
<name>A0A512RLT3_9BACT</name>
<dbReference type="PANTHER" id="PTHR10127">
    <property type="entry name" value="DISCOIDIN, CUB, EGF, LAMININ , AND ZINC METALLOPROTEASE DOMAIN CONTAINING"/>
    <property type="match status" value="1"/>
</dbReference>
<dbReference type="GO" id="GO:0006508">
    <property type="term" value="P:proteolysis"/>
    <property type="evidence" value="ECO:0007669"/>
    <property type="project" value="UniProtKB-KW"/>
</dbReference>
<dbReference type="SUPFAM" id="SSF55486">
    <property type="entry name" value="Metalloproteases ('zincins'), catalytic domain"/>
    <property type="match status" value="1"/>
</dbReference>
<protein>
    <recommendedName>
        <fullName evidence="3">Peptidase M12A domain-containing protein</fullName>
    </recommendedName>
</protein>
<dbReference type="EMBL" id="BKAU01000002">
    <property type="protein sequence ID" value="GEP96671.1"/>
    <property type="molecule type" value="Genomic_DNA"/>
</dbReference>
<keyword evidence="1" id="KW-0482">Metalloprotease</keyword>
<dbReference type="Proteomes" id="UP000321436">
    <property type="component" value="Unassembled WGS sequence"/>
</dbReference>
<feature type="binding site" evidence="1">
    <location>
        <position position="192"/>
    </location>
    <ligand>
        <name>Zn(2+)</name>
        <dbReference type="ChEBI" id="CHEBI:29105"/>
        <note>catalytic</note>
    </ligand>
</feature>
<dbReference type="InterPro" id="IPR006026">
    <property type="entry name" value="Peptidase_Metallo"/>
</dbReference>
<evidence type="ECO:0000259" key="3">
    <source>
        <dbReference type="PROSITE" id="PS51864"/>
    </source>
</evidence>
<dbReference type="OrthoDB" id="8455098at2"/>
<feature type="chain" id="PRO_5022209291" description="Peptidase M12A domain-containing protein" evidence="2">
    <location>
        <begin position="27"/>
        <end position="402"/>
    </location>
</feature>
<feature type="signal peptide" evidence="2">
    <location>
        <begin position="1"/>
        <end position="26"/>
    </location>
</feature>
<keyword evidence="5" id="KW-1185">Reference proteome</keyword>
<dbReference type="GO" id="GO:0008270">
    <property type="term" value="F:zinc ion binding"/>
    <property type="evidence" value="ECO:0007669"/>
    <property type="project" value="UniProtKB-UniRule"/>
</dbReference>
<keyword evidence="1" id="KW-0645">Protease</keyword>
<sequence length="402" mass="44754">MKTLSKVPVFVLVAMAGLVSTFTACKKSNSSEPPIASSPDQSCGCENEIAYKDIPGEVVSFTNKMKNVTFELIKKGDKYILGGDIILTAEQVARLKGETDPGGRTGVNSIAQLWPDRTVFFTINPGLANQSRVTDAIAHWESVTNLQFVQRTTQANFIEFVTGTGCFSNYGMTGGRQEINLHPNCTMGNVIHEIGHAIGFYHEHMRKDRDSYITVHYNNIQPSSVTNFYKYTELGLGGFEIGTLDFGSVMMYGSDFFQTAPGLWTITRLDGSTFNAQRVGLSPGDIQTYNNMYNRPFMRLETSNYQYQIPIQNGWRDSYDVHIRAYANAAMTIPATLTIPIIFKVSMDWYRTGIPPYSTITEITMQPGQDEYFCGTAFSEATFEGGQISESNVIFGFNPLVY</sequence>
<dbReference type="GO" id="GO:0004222">
    <property type="term" value="F:metalloendopeptidase activity"/>
    <property type="evidence" value="ECO:0007669"/>
    <property type="project" value="UniProtKB-UniRule"/>
</dbReference>
<reference evidence="4 5" key="1">
    <citation type="submission" date="2019-07" db="EMBL/GenBank/DDBJ databases">
        <title>Whole genome shotgun sequence of Chitinophaga cymbidii NBRC 109752.</title>
        <authorList>
            <person name="Hosoyama A."/>
            <person name="Uohara A."/>
            <person name="Ohji S."/>
            <person name="Ichikawa N."/>
        </authorList>
    </citation>
    <scope>NUCLEOTIDE SEQUENCE [LARGE SCALE GENOMIC DNA]</scope>
    <source>
        <strain evidence="4 5">NBRC 109752</strain>
    </source>
</reference>
<evidence type="ECO:0000313" key="4">
    <source>
        <dbReference type="EMBL" id="GEP96671.1"/>
    </source>
</evidence>